<dbReference type="NCBIfam" id="TIGR00195">
    <property type="entry name" value="exoDNase_III"/>
    <property type="match status" value="1"/>
</dbReference>
<keyword evidence="3" id="KW-0378">Hydrolase</keyword>
<keyword evidence="4 6" id="KW-0460">Magnesium</keyword>
<feature type="binding site" evidence="6">
    <location>
        <position position="60"/>
    </location>
    <ligand>
        <name>Mg(2+)</name>
        <dbReference type="ChEBI" id="CHEBI:18420"/>
        <label>1</label>
    </ligand>
</feature>
<evidence type="ECO:0000256" key="5">
    <source>
        <dbReference type="PIRSR" id="PIRSR604808-1"/>
    </source>
</evidence>
<accession>A0A248JL23</accession>
<dbReference type="Proteomes" id="UP000197153">
    <property type="component" value="Chromosome 1"/>
</dbReference>
<feature type="domain" description="Endonuclease/exonuclease/phosphatase" evidence="8">
    <location>
        <begin position="57"/>
        <end position="308"/>
    </location>
</feature>
<dbReference type="AlphaFoldDB" id="A0A248JL23"/>
<evidence type="ECO:0000256" key="2">
    <source>
        <dbReference type="ARBA" id="ARBA00022723"/>
    </source>
</evidence>
<dbReference type="NCBIfam" id="TIGR00633">
    <property type="entry name" value="xth"/>
    <property type="match status" value="1"/>
</dbReference>
<dbReference type="InterPro" id="IPR037493">
    <property type="entry name" value="ExoIII-like"/>
</dbReference>
<dbReference type="PROSITE" id="PS51435">
    <property type="entry name" value="AP_NUCLEASE_F1_4"/>
    <property type="match status" value="1"/>
</dbReference>
<evidence type="ECO:0000256" key="7">
    <source>
        <dbReference type="PIRSR" id="PIRSR604808-3"/>
    </source>
</evidence>
<dbReference type="GO" id="GO:0006281">
    <property type="term" value="P:DNA repair"/>
    <property type="evidence" value="ECO:0007669"/>
    <property type="project" value="InterPro"/>
</dbReference>
<feature type="binding site" evidence="6">
    <location>
        <position position="203"/>
    </location>
    <ligand>
        <name>Mg(2+)</name>
        <dbReference type="ChEBI" id="CHEBI:18420"/>
        <label>1</label>
    </ligand>
</feature>
<feature type="binding site" evidence="6">
    <location>
        <position position="205"/>
    </location>
    <ligand>
        <name>Mg(2+)</name>
        <dbReference type="ChEBI" id="CHEBI:18420"/>
        <label>1</label>
    </ligand>
</feature>
<dbReference type="PANTHER" id="PTHR43250">
    <property type="entry name" value="EXODEOXYRIBONUCLEASE III"/>
    <property type="match status" value="1"/>
</dbReference>
<dbReference type="Pfam" id="PF03372">
    <property type="entry name" value="Exo_endo_phos"/>
    <property type="match status" value="1"/>
</dbReference>
<dbReference type="CDD" id="cd09086">
    <property type="entry name" value="ExoIII-like_AP-endo"/>
    <property type="match status" value="1"/>
</dbReference>
<feature type="active site" description="Proton donor/acceptor" evidence="5">
    <location>
        <position position="203"/>
    </location>
</feature>
<protein>
    <submittedName>
        <fullName evidence="9">Exodeoxyribonuclease III</fullName>
    </submittedName>
</protein>
<keyword evidence="2 6" id="KW-0479">Metal-binding</keyword>
<name>A0A248JL23_9PROT</name>
<dbReference type="InterPro" id="IPR036691">
    <property type="entry name" value="Endo/exonu/phosph_ase_sf"/>
</dbReference>
<dbReference type="EMBL" id="CP022110">
    <property type="protein sequence ID" value="ASG19453.1"/>
    <property type="molecule type" value="Genomic_DNA"/>
</dbReference>
<reference evidence="9 10" key="1">
    <citation type="submission" date="2017-06" db="EMBL/GenBank/DDBJ databases">
        <title>Complete genome sequence of Nitrospirillum amazonense strain CBAmC, an endophytic nitrogen-fixing and plant growth-promoting bacterium, isolated from sugarcane.</title>
        <authorList>
            <person name="Schwab S."/>
            <person name="dos Santos Teixeira K.R."/>
            <person name="Simoes Araujo J.L."/>
            <person name="Soares Vidal M."/>
            <person name="Borges de Freitas H.R."/>
            <person name="Rivello Crivelaro A.L."/>
            <person name="Bueno de Camargo Nunes A."/>
            <person name="dos Santos C.M."/>
            <person name="Palmeira da Silva Rosa D."/>
            <person name="da Silva Padilha D."/>
            <person name="da Silva E."/>
            <person name="Araujo Terra L."/>
            <person name="Soares Mendes V."/>
            <person name="Farinelli L."/>
            <person name="Magalhaes Cruz L."/>
            <person name="Baldani J.I."/>
        </authorList>
    </citation>
    <scope>NUCLEOTIDE SEQUENCE [LARGE SCALE GENOMIC DNA]</scope>
    <source>
        <strain evidence="9 10">CBAmC</strain>
    </source>
</reference>
<organism evidence="9 10">
    <name type="scientific">Nitrospirillum viridazoti CBAmc</name>
    <dbReference type="NCBI Taxonomy" id="1441467"/>
    <lineage>
        <taxon>Bacteria</taxon>
        <taxon>Pseudomonadati</taxon>
        <taxon>Pseudomonadota</taxon>
        <taxon>Alphaproteobacteria</taxon>
        <taxon>Rhodospirillales</taxon>
        <taxon>Azospirillaceae</taxon>
        <taxon>Nitrospirillum</taxon>
        <taxon>Nitrospirillum viridazoti</taxon>
    </lineage>
</organism>
<dbReference type="PANTHER" id="PTHR43250:SF2">
    <property type="entry name" value="EXODEOXYRIBONUCLEASE III"/>
    <property type="match status" value="1"/>
</dbReference>
<evidence type="ECO:0000256" key="3">
    <source>
        <dbReference type="ARBA" id="ARBA00022801"/>
    </source>
</evidence>
<dbReference type="Gene3D" id="3.60.10.10">
    <property type="entry name" value="Endonuclease/exonuclease/phosphatase"/>
    <property type="match status" value="1"/>
</dbReference>
<feature type="binding site" evidence="6">
    <location>
        <position position="308"/>
    </location>
    <ligand>
        <name>Mg(2+)</name>
        <dbReference type="ChEBI" id="CHEBI:18420"/>
        <label>1</label>
    </ligand>
</feature>
<feature type="site" description="Transition state stabilizer" evidence="7">
    <location>
        <position position="205"/>
    </location>
</feature>
<sequence length="317" mass="35599">MALLGRPGLRRAVQGFRRRGAGTGCRPRGLSSALVPAAGDGYTLCFPVAQEAALRIVTWNINSVRLRLDMVLRLVDDYGPDILCLQETKVIDDAFPLKALADRGYVHAHVRGMKSYNGVAILSRLPLSGTGGALWCERQDCRHVQAELPGGIELHNFYIPAGGDIPDPDLNDKFRHKLRFLDELAAWGEALEDRRKPRILVGDLNIAPLENDVWSHRQLLNVISHTPIEVEKMDAMMQAGEWVDAVRHFLPASEKLYTWWSYRSADWGLSDRGRRLDHIWVTPPLVPRLLGYTVLREARGWGPKPSDHVPVMIDLDV</sequence>
<dbReference type="KEGG" id="nao:Y958_00400"/>
<evidence type="ECO:0000313" key="10">
    <source>
        <dbReference type="Proteomes" id="UP000197153"/>
    </source>
</evidence>
<evidence type="ECO:0000259" key="8">
    <source>
        <dbReference type="Pfam" id="PF03372"/>
    </source>
</evidence>
<dbReference type="PROSITE" id="PS00726">
    <property type="entry name" value="AP_NUCLEASE_F1_1"/>
    <property type="match status" value="1"/>
</dbReference>
<keyword evidence="10" id="KW-1185">Reference proteome</keyword>
<comment type="cofactor">
    <cofactor evidence="6">
        <name>Mg(2+)</name>
        <dbReference type="ChEBI" id="CHEBI:18420"/>
    </cofactor>
    <cofactor evidence="6">
        <name>Mn(2+)</name>
        <dbReference type="ChEBI" id="CHEBI:29035"/>
    </cofactor>
    <text evidence="6">Probably binds two magnesium or manganese ions per subunit.</text>
</comment>
<dbReference type="InterPro" id="IPR005135">
    <property type="entry name" value="Endo/exonuclease/phosphatase"/>
</dbReference>
<dbReference type="SUPFAM" id="SSF56219">
    <property type="entry name" value="DNase I-like"/>
    <property type="match status" value="1"/>
</dbReference>
<dbReference type="InterPro" id="IPR020847">
    <property type="entry name" value="AP_endonuclease_F1_BS"/>
</dbReference>
<feature type="site" description="Interaction with DNA substrate" evidence="7">
    <location>
        <position position="308"/>
    </location>
</feature>
<evidence type="ECO:0000313" key="9">
    <source>
        <dbReference type="EMBL" id="ASG19453.1"/>
    </source>
</evidence>
<evidence type="ECO:0000256" key="6">
    <source>
        <dbReference type="PIRSR" id="PIRSR604808-2"/>
    </source>
</evidence>
<dbReference type="GO" id="GO:0008311">
    <property type="term" value="F:double-stranded DNA 3'-5' DNA exonuclease activity"/>
    <property type="evidence" value="ECO:0007669"/>
    <property type="project" value="InterPro"/>
</dbReference>
<gene>
    <name evidence="9" type="primary">xth</name>
    <name evidence="9" type="ORF">Y958_00400</name>
</gene>
<proteinExistence type="inferred from homology"/>
<keyword evidence="6" id="KW-0464">Manganese</keyword>
<feature type="binding site" evidence="6">
    <location>
        <position position="307"/>
    </location>
    <ligand>
        <name>Mg(2+)</name>
        <dbReference type="ChEBI" id="CHEBI:18420"/>
        <label>1</label>
    </ligand>
</feature>
<evidence type="ECO:0000256" key="4">
    <source>
        <dbReference type="ARBA" id="ARBA00022842"/>
    </source>
</evidence>
<evidence type="ECO:0000256" key="1">
    <source>
        <dbReference type="ARBA" id="ARBA00007092"/>
    </source>
</evidence>
<comment type="similarity">
    <text evidence="1">Belongs to the DNA repair enzymes AP/ExoA family.</text>
</comment>
<dbReference type="GO" id="GO:0004519">
    <property type="term" value="F:endonuclease activity"/>
    <property type="evidence" value="ECO:0007669"/>
    <property type="project" value="InterPro"/>
</dbReference>
<feature type="binding site" evidence="6">
    <location>
        <position position="87"/>
    </location>
    <ligand>
        <name>Mg(2+)</name>
        <dbReference type="ChEBI" id="CHEBI:18420"/>
        <label>1</label>
    </ligand>
</feature>
<feature type="site" description="Important for catalytic activity" evidence="7">
    <location>
        <position position="277"/>
    </location>
</feature>
<feature type="active site" evidence="5">
    <location>
        <position position="158"/>
    </location>
</feature>
<dbReference type="GO" id="GO:0046872">
    <property type="term" value="F:metal ion binding"/>
    <property type="evidence" value="ECO:0007669"/>
    <property type="project" value="UniProtKB-KW"/>
</dbReference>
<dbReference type="GO" id="GO:0003677">
    <property type="term" value="F:DNA binding"/>
    <property type="evidence" value="ECO:0007669"/>
    <property type="project" value="InterPro"/>
</dbReference>
<feature type="active site" description="Proton acceptor" evidence="5">
    <location>
        <position position="308"/>
    </location>
</feature>
<dbReference type="InterPro" id="IPR004808">
    <property type="entry name" value="AP_endonuc_1"/>
</dbReference>